<protein>
    <submittedName>
        <fullName evidence="1">Uncharacterized protein</fullName>
    </submittedName>
</protein>
<dbReference type="Proteomes" id="UP000286415">
    <property type="component" value="Unassembled WGS sequence"/>
</dbReference>
<dbReference type="AlphaFoldDB" id="A0A3R7GQB7"/>
<name>A0A3R7GQB7_CLOSI</name>
<keyword evidence="2" id="KW-1185">Reference proteome</keyword>
<evidence type="ECO:0000313" key="2">
    <source>
        <dbReference type="Proteomes" id="UP000286415"/>
    </source>
</evidence>
<accession>A0A3R7GQB7</accession>
<dbReference type="OrthoDB" id="10051416at2759"/>
<dbReference type="EMBL" id="NIRI02000042">
    <property type="protein sequence ID" value="KAG5447024.1"/>
    <property type="molecule type" value="Genomic_DNA"/>
</dbReference>
<evidence type="ECO:0000313" key="1">
    <source>
        <dbReference type="EMBL" id="KAG5447024.1"/>
    </source>
</evidence>
<gene>
    <name evidence="1" type="ORF">CSKR_108874</name>
</gene>
<comment type="caution">
    <text evidence="1">The sequence shown here is derived from an EMBL/GenBank/DDBJ whole genome shotgun (WGS) entry which is preliminary data.</text>
</comment>
<organism evidence="1 2">
    <name type="scientific">Clonorchis sinensis</name>
    <name type="common">Chinese liver fluke</name>
    <dbReference type="NCBI Taxonomy" id="79923"/>
    <lineage>
        <taxon>Eukaryota</taxon>
        <taxon>Metazoa</taxon>
        <taxon>Spiralia</taxon>
        <taxon>Lophotrochozoa</taxon>
        <taxon>Platyhelminthes</taxon>
        <taxon>Trematoda</taxon>
        <taxon>Digenea</taxon>
        <taxon>Opisthorchiida</taxon>
        <taxon>Opisthorchiata</taxon>
        <taxon>Opisthorchiidae</taxon>
        <taxon>Clonorchis</taxon>
    </lineage>
</organism>
<proteinExistence type="predicted"/>
<dbReference type="InParanoid" id="A0A3R7GQB7"/>
<reference evidence="1 2" key="2">
    <citation type="journal article" date="2021" name="Genomics">
        <title>High-quality reference genome for Clonorchis sinensis.</title>
        <authorList>
            <person name="Young N.D."/>
            <person name="Stroehlein A.J."/>
            <person name="Kinkar L."/>
            <person name="Wang T."/>
            <person name="Sohn W.M."/>
            <person name="Chang B.C.H."/>
            <person name="Kaur P."/>
            <person name="Weisz D."/>
            <person name="Dudchenko O."/>
            <person name="Aiden E.L."/>
            <person name="Korhonen P.K."/>
            <person name="Gasser R.B."/>
        </authorList>
    </citation>
    <scope>NUCLEOTIDE SEQUENCE [LARGE SCALE GENOMIC DNA]</scope>
    <source>
        <strain evidence="1">Cs-k2</strain>
    </source>
</reference>
<sequence>MYIRKALLIRLLKTLRQPTTGFALLGAHQVGAVPEFPSNLCSTQIGLISTNTLICISIWPFTLSFEARWPKWLEREFTDRNVLGSNQTSASRLLLSRLGQPGSIPALMLPSGAMAVGELPEILSTLYSTYEIQLLHSFAYDFGFDGRLTMTDELEKSSIAYFIGKVFLTI</sequence>
<reference evidence="1 2" key="1">
    <citation type="journal article" date="2018" name="Biotechnol. Adv.">
        <title>Improved genomic resources and new bioinformatic workflow for the carcinogenic parasite Clonorchis sinensis: Biotechnological implications.</title>
        <authorList>
            <person name="Wang D."/>
            <person name="Korhonen P.K."/>
            <person name="Gasser R.B."/>
            <person name="Young N.D."/>
        </authorList>
    </citation>
    <scope>NUCLEOTIDE SEQUENCE [LARGE SCALE GENOMIC DNA]</scope>
    <source>
        <strain evidence="1">Cs-k2</strain>
    </source>
</reference>